<comment type="caution">
    <text evidence="1">The sequence shown here is derived from an EMBL/GenBank/DDBJ whole genome shotgun (WGS) entry which is preliminary data.</text>
</comment>
<accession>A0A645ECB6</accession>
<proteinExistence type="predicted"/>
<evidence type="ECO:0008006" key="2">
    <source>
        <dbReference type="Google" id="ProtNLM"/>
    </source>
</evidence>
<dbReference type="EMBL" id="VSSQ01045238">
    <property type="protein sequence ID" value="MPM99125.1"/>
    <property type="molecule type" value="Genomic_DNA"/>
</dbReference>
<protein>
    <recommendedName>
        <fullName evidence="2">IS1 family transposase</fullName>
    </recommendedName>
</protein>
<gene>
    <name evidence="1" type="ORF">SDC9_146316</name>
</gene>
<dbReference type="AlphaFoldDB" id="A0A645ECB6"/>
<name>A0A645ECB6_9ZZZZ</name>
<organism evidence="1">
    <name type="scientific">bioreactor metagenome</name>
    <dbReference type="NCBI Taxonomy" id="1076179"/>
    <lineage>
        <taxon>unclassified sequences</taxon>
        <taxon>metagenomes</taxon>
        <taxon>ecological metagenomes</taxon>
    </lineage>
</organism>
<reference evidence="1" key="1">
    <citation type="submission" date="2019-08" db="EMBL/GenBank/DDBJ databases">
        <authorList>
            <person name="Kucharzyk K."/>
            <person name="Murdoch R.W."/>
            <person name="Higgins S."/>
            <person name="Loffler F."/>
        </authorList>
    </citation>
    <scope>NUCLEOTIDE SEQUENCE</scope>
</reference>
<evidence type="ECO:0000313" key="1">
    <source>
        <dbReference type="EMBL" id="MPM99125.1"/>
    </source>
</evidence>
<sequence length="139" mass="16445">MTRKTDDVVCPNPKCAFYLKVEGKSIIKRGKYRTGHQRYYCKHCEKFFMDTIGTAVYRKHLSKDEIKLIYRLFIEKNGIRSIERITGHHRDTVSNLLKDTVRNDKTEEYLINQIGLTVEECEKLWALLEKKRNSSRKSS</sequence>